<feature type="transmembrane region" description="Helical" evidence="1">
    <location>
        <begin position="58"/>
        <end position="78"/>
    </location>
</feature>
<organism evidence="2 3">
    <name type="scientific">Marinobacterium weihaiense</name>
    <dbReference type="NCBI Taxonomy" id="2851016"/>
    <lineage>
        <taxon>Bacteria</taxon>
        <taxon>Pseudomonadati</taxon>
        <taxon>Pseudomonadota</taxon>
        <taxon>Gammaproteobacteria</taxon>
        <taxon>Oceanospirillales</taxon>
        <taxon>Oceanospirillaceae</taxon>
        <taxon>Marinobacterium</taxon>
    </lineage>
</organism>
<name>A0ABS6ME09_9GAMM</name>
<protein>
    <submittedName>
        <fullName evidence="2">DUF1294 domain-containing protein</fullName>
    </submittedName>
</protein>
<reference evidence="2 3" key="1">
    <citation type="submission" date="2021-06" db="EMBL/GenBank/DDBJ databases">
        <title>Bacterium isolated from marine sediment.</title>
        <authorList>
            <person name="Zhu K.-L."/>
            <person name="Du Z.-J."/>
            <person name="Liang Q.-Y."/>
        </authorList>
    </citation>
    <scope>NUCLEOTIDE SEQUENCE [LARGE SCALE GENOMIC DNA]</scope>
    <source>
        <strain evidence="2 3">A346</strain>
    </source>
</reference>
<gene>
    <name evidence="2" type="ORF">KTN04_14330</name>
</gene>
<keyword evidence="3" id="KW-1185">Reference proteome</keyword>
<keyword evidence="1" id="KW-1133">Transmembrane helix</keyword>
<accession>A0ABS6ME09</accession>
<keyword evidence="1" id="KW-0812">Transmembrane</keyword>
<evidence type="ECO:0000256" key="1">
    <source>
        <dbReference type="SAM" id="Phobius"/>
    </source>
</evidence>
<keyword evidence="1" id="KW-0472">Membrane</keyword>
<dbReference type="EMBL" id="JAHQZT010000026">
    <property type="protein sequence ID" value="MBV0934514.1"/>
    <property type="molecule type" value="Genomic_DNA"/>
</dbReference>
<dbReference type="InterPro" id="IPR010718">
    <property type="entry name" value="DUF1294"/>
</dbReference>
<proteinExistence type="predicted"/>
<dbReference type="PIRSF" id="PIRSF002599">
    <property type="entry name" value="Cold_shock_A"/>
    <property type="match status" value="1"/>
</dbReference>
<evidence type="ECO:0000313" key="2">
    <source>
        <dbReference type="EMBL" id="MBV0934514.1"/>
    </source>
</evidence>
<evidence type="ECO:0000313" key="3">
    <source>
        <dbReference type="Proteomes" id="UP000755551"/>
    </source>
</evidence>
<comment type="caution">
    <text evidence="2">The sequence shown here is derived from an EMBL/GenBank/DDBJ whole genome shotgun (WGS) entry which is preliminary data.</text>
</comment>
<sequence length="90" mass="10109">MAAMSVWTFAVYAWDKEAARNDRRRTPEATLHMLAVLGGWPGAWCAQQLLRHKSVKAAFRVAFWWTVGIHLAVLGYLASAPGRSLWQALL</sequence>
<dbReference type="Pfam" id="PF06961">
    <property type="entry name" value="DUF1294"/>
    <property type="match status" value="1"/>
</dbReference>
<dbReference type="Proteomes" id="UP000755551">
    <property type="component" value="Unassembled WGS sequence"/>
</dbReference>
<dbReference type="InterPro" id="IPR012156">
    <property type="entry name" value="Cold_shock_CspA"/>
</dbReference>